<feature type="domain" description="DUF2019" evidence="1">
    <location>
        <begin position="13"/>
        <end position="116"/>
    </location>
</feature>
<dbReference type="Pfam" id="PF09450">
    <property type="entry name" value="DUF2019"/>
    <property type="match status" value="1"/>
</dbReference>
<evidence type="ECO:0000259" key="1">
    <source>
        <dbReference type="Pfam" id="PF09450"/>
    </source>
</evidence>
<reference evidence="2" key="1">
    <citation type="journal article" date="2014" name="Int. J. Syst. Evol. Microbiol.">
        <title>Complete genome sequence of Corynebacterium casei LMG S-19264T (=DSM 44701T), isolated from a smear-ripened cheese.</title>
        <authorList>
            <consortium name="US DOE Joint Genome Institute (JGI-PGF)"/>
            <person name="Walter F."/>
            <person name="Albersmeier A."/>
            <person name="Kalinowski J."/>
            <person name="Ruckert C."/>
        </authorList>
    </citation>
    <scope>NUCLEOTIDE SEQUENCE</scope>
    <source>
        <strain evidence="2">CCM 7897</strain>
    </source>
</reference>
<name>A0A917FCF6_9HYPH</name>
<evidence type="ECO:0000313" key="2">
    <source>
        <dbReference type="EMBL" id="GGF65923.1"/>
    </source>
</evidence>
<dbReference type="AlphaFoldDB" id="A0A917FCF6"/>
<accession>A0A917FCF6</accession>
<dbReference type="EMBL" id="BMCT01000003">
    <property type="protein sequence ID" value="GGF65923.1"/>
    <property type="molecule type" value="Genomic_DNA"/>
</dbReference>
<evidence type="ECO:0000313" key="3">
    <source>
        <dbReference type="Proteomes" id="UP000606044"/>
    </source>
</evidence>
<comment type="caution">
    <text evidence="2">The sequence shown here is derived from an EMBL/GenBank/DDBJ whole genome shotgun (WGS) entry which is preliminary data.</text>
</comment>
<dbReference type="InterPro" id="IPR042236">
    <property type="entry name" value="PI3K_accessory_sf"/>
</dbReference>
<organism evidence="2 3">
    <name type="scientific">Azorhizobium oxalatiphilum</name>
    <dbReference type="NCBI Taxonomy" id="980631"/>
    <lineage>
        <taxon>Bacteria</taxon>
        <taxon>Pseudomonadati</taxon>
        <taxon>Pseudomonadota</taxon>
        <taxon>Alphaproteobacteria</taxon>
        <taxon>Hyphomicrobiales</taxon>
        <taxon>Xanthobacteraceae</taxon>
        <taxon>Azorhizobium</taxon>
    </lineage>
</organism>
<proteinExistence type="predicted"/>
<gene>
    <name evidence="2" type="ORF">GCM10007301_27020</name>
</gene>
<sequence length="123" mass="13522">MKAQRKLSQLPTDQLVALFVELSLEMKRADDWMENGAYNRAHKKLRDVRAELKTRPGDGRHALLPLLAHPNIQVRLDAALATLALSPEAEAALRGIAPLGTASQPFTARDILKALDDGSYKPT</sequence>
<dbReference type="Proteomes" id="UP000606044">
    <property type="component" value="Unassembled WGS sequence"/>
</dbReference>
<dbReference type="InterPro" id="IPR018568">
    <property type="entry name" value="DUF2019"/>
</dbReference>
<keyword evidence="3" id="KW-1185">Reference proteome</keyword>
<dbReference type="InterPro" id="IPR016024">
    <property type="entry name" value="ARM-type_fold"/>
</dbReference>
<reference evidence="2" key="2">
    <citation type="submission" date="2020-09" db="EMBL/GenBank/DDBJ databases">
        <authorList>
            <person name="Sun Q."/>
            <person name="Sedlacek I."/>
        </authorList>
    </citation>
    <scope>NUCLEOTIDE SEQUENCE</scope>
    <source>
        <strain evidence="2">CCM 7897</strain>
    </source>
</reference>
<protein>
    <recommendedName>
        <fullName evidence="1">DUF2019 domain-containing protein</fullName>
    </recommendedName>
</protein>
<dbReference type="SUPFAM" id="SSF48371">
    <property type="entry name" value="ARM repeat"/>
    <property type="match status" value="1"/>
</dbReference>
<dbReference type="Gene3D" id="1.25.40.70">
    <property type="entry name" value="Phosphatidylinositol 3-kinase, accessory domain (PIK)"/>
    <property type="match status" value="1"/>
</dbReference>
<dbReference type="RefSeq" id="WP_188579327.1">
    <property type="nucleotide sequence ID" value="NZ_BMCT01000003.1"/>
</dbReference>